<dbReference type="Pfam" id="PF04121">
    <property type="entry name" value="Nup84_Nup100"/>
    <property type="match status" value="1"/>
</dbReference>
<dbReference type="Gene3D" id="1.10.3450.20">
    <property type="match status" value="1"/>
</dbReference>
<dbReference type="GO" id="GO:0006606">
    <property type="term" value="P:protein import into nucleus"/>
    <property type="evidence" value="ECO:0007669"/>
    <property type="project" value="TreeGrafter"/>
</dbReference>
<accession>A0A161HF90</accession>
<sequence>MGASALSTGLGANKGLFNNTGSRFRTDTSGISKDPNLVTELDADAPLRSKKTLCPEDEEADRIAFKYVFELLRARKYEEALDICEKTGNWSLKVTISGHNDYIDPEIDGGLLSNIDDSEPRGAEAKVLWQYMCRQLARQAQNIDAYERGIYGFLGGDLDSVLKLCDTWETQFIAYMSHLMVCDADAALVSDKRLAPGLAISPSAIKANHSSSSAQKVLDILSNSSNPVVAVQSEHMIRTLMGAVINGTVGYLVEEASGILRQVMTGAQGSSPLTDNPYILRIFVHLILFLQSIDVPVGDAENVSVILCGYIELLRLQNMGTIAPLYIAYLPDDIAIDTYSVLLATITEQDIRKEHLQLGHKYGLDMANTIRAAVERVFSENEHLYDDQEFTDISTTVSESDVKLYQSIEWFIDSNMWPDAVHSMAALYRRFLSAGRVGAAREFGNRISVSYVVKRYDGHMIGSGHSLTKVSTDSQNELAGIERIQVLEFERLLNCINDIAKWDLHVQVPDQSSKPWRMDALAIVDSISSQVYDLCLNWFRQEEFELDQRIQRLRSIYLPYIILELGRVLISAQKVHSGFLKQAAELAVVIADEKQGLYRLFLASNQLESLLTIVATAVTDGMARGESGIFDA</sequence>
<keyword evidence="5 7" id="KW-0906">Nuclear pore complex</keyword>
<comment type="subunit">
    <text evidence="7">Part of the nuclear pore complex (NPC).</text>
</comment>
<reference evidence="8 9" key="1">
    <citation type="submission" date="2016-02" db="EMBL/GenBank/DDBJ databases">
        <title>Complete genome sequence and transcriptome regulation of the pentose utilising yeast Sugiyamaella lignohabitans.</title>
        <authorList>
            <person name="Bellasio M."/>
            <person name="Peymann A."/>
            <person name="Valli M."/>
            <person name="Sipitzky M."/>
            <person name="Graf A."/>
            <person name="Sauer M."/>
            <person name="Marx H."/>
            <person name="Mattanovich D."/>
        </authorList>
    </citation>
    <scope>NUCLEOTIDE SEQUENCE [LARGE SCALE GENOMIC DNA]</scope>
    <source>
        <strain evidence="8 9">CBS 10342</strain>
    </source>
</reference>
<name>A0A161HF90_9ASCO</name>
<dbReference type="GO" id="GO:0031965">
    <property type="term" value="C:nuclear membrane"/>
    <property type="evidence" value="ECO:0007669"/>
    <property type="project" value="UniProtKB-SubCell"/>
</dbReference>
<dbReference type="OrthoDB" id="3098at2759"/>
<proteinExistence type="inferred from homology"/>
<keyword evidence="3" id="KW-0653">Protein transport</keyword>
<evidence type="ECO:0000313" key="9">
    <source>
        <dbReference type="Proteomes" id="UP000189580"/>
    </source>
</evidence>
<dbReference type="RefSeq" id="XP_018733618.1">
    <property type="nucleotide sequence ID" value="XM_018880982.1"/>
</dbReference>
<comment type="similarity">
    <text evidence="7">Belongs to the nucleoporin Nup84/Nup107 family.</text>
</comment>
<keyword evidence="1 7" id="KW-0813">Transport</keyword>
<evidence type="ECO:0000256" key="5">
    <source>
        <dbReference type="ARBA" id="ARBA00023132"/>
    </source>
</evidence>
<evidence type="ECO:0000256" key="4">
    <source>
        <dbReference type="ARBA" id="ARBA00023010"/>
    </source>
</evidence>
<evidence type="ECO:0000256" key="7">
    <source>
        <dbReference type="RuleBase" id="RU365072"/>
    </source>
</evidence>
<dbReference type="PANTHER" id="PTHR13003">
    <property type="entry name" value="NUP107-RELATED"/>
    <property type="match status" value="1"/>
</dbReference>
<dbReference type="InterPro" id="IPR007252">
    <property type="entry name" value="Nup84/Nup107"/>
</dbReference>
<protein>
    <recommendedName>
        <fullName evidence="7">Nuclear pore complex protein</fullName>
    </recommendedName>
</protein>
<dbReference type="GO" id="GO:0000973">
    <property type="term" value="P:post-transcriptional tethering of RNA polymerase II gene DNA at nuclear periphery"/>
    <property type="evidence" value="ECO:0007669"/>
    <property type="project" value="TreeGrafter"/>
</dbReference>
<evidence type="ECO:0000256" key="6">
    <source>
        <dbReference type="ARBA" id="ARBA00023242"/>
    </source>
</evidence>
<keyword evidence="6 7" id="KW-0539">Nucleus</keyword>
<dbReference type="Proteomes" id="UP000189580">
    <property type="component" value="Chromosome c"/>
</dbReference>
<evidence type="ECO:0000256" key="3">
    <source>
        <dbReference type="ARBA" id="ARBA00022927"/>
    </source>
</evidence>
<dbReference type="PANTHER" id="PTHR13003:SF2">
    <property type="entry name" value="NUCLEAR PORE COMPLEX PROTEIN NUP107"/>
    <property type="match status" value="1"/>
</dbReference>
<keyword evidence="2" id="KW-0509">mRNA transport</keyword>
<keyword evidence="4 7" id="KW-0811">Translocation</keyword>
<keyword evidence="7" id="KW-0472">Membrane</keyword>
<organism evidence="8 9">
    <name type="scientific">Sugiyamaella lignohabitans</name>
    <dbReference type="NCBI Taxonomy" id="796027"/>
    <lineage>
        <taxon>Eukaryota</taxon>
        <taxon>Fungi</taxon>
        <taxon>Dikarya</taxon>
        <taxon>Ascomycota</taxon>
        <taxon>Saccharomycotina</taxon>
        <taxon>Dipodascomycetes</taxon>
        <taxon>Dipodascales</taxon>
        <taxon>Trichomonascaceae</taxon>
        <taxon>Sugiyamaella</taxon>
    </lineage>
</organism>
<gene>
    <name evidence="8" type="primary">NUP84</name>
    <name evidence="8" type="ORF">AWJ20_3940</name>
</gene>
<comment type="function">
    <text evidence="7">Functions as a component of the nuclear pore complex (NPC).</text>
</comment>
<dbReference type="GeneID" id="30036017"/>
<dbReference type="AlphaFoldDB" id="A0A161HF90"/>
<dbReference type="EMBL" id="CP014500">
    <property type="protein sequence ID" value="ANB11141.1"/>
    <property type="molecule type" value="Genomic_DNA"/>
</dbReference>
<dbReference type="GO" id="GO:0017056">
    <property type="term" value="F:structural constituent of nuclear pore"/>
    <property type="evidence" value="ECO:0007669"/>
    <property type="project" value="UniProtKB-UniRule"/>
</dbReference>
<evidence type="ECO:0000256" key="2">
    <source>
        <dbReference type="ARBA" id="ARBA00022816"/>
    </source>
</evidence>
<keyword evidence="9" id="KW-1185">Reference proteome</keyword>
<evidence type="ECO:0000256" key="1">
    <source>
        <dbReference type="ARBA" id="ARBA00022448"/>
    </source>
</evidence>
<comment type="subcellular location">
    <subcellularLocation>
        <location evidence="7">Nucleus</location>
        <location evidence="7">Nuclear pore complex</location>
    </subcellularLocation>
    <subcellularLocation>
        <location evidence="7">Nucleus membrane</location>
    </subcellularLocation>
</comment>
<dbReference type="Gene3D" id="1.20.190.50">
    <property type="match status" value="1"/>
</dbReference>
<dbReference type="GO" id="GO:0031080">
    <property type="term" value="C:nuclear pore outer ring"/>
    <property type="evidence" value="ECO:0007669"/>
    <property type="project" value="TreeGrafter"/>
</dbReference>
<dbReference type="GO" id="GO:0006406">
    <property type="term" value="P:mRNA export from nucleus"/>
    <property type="evidence" value="ECO:0007669"/>
    <property type="project" value="TreeGrafter"/>
</dbReference>
<dbReference type="KEGG" id="slb:AWJ20_3940"/>
<evidence type="ECO:0000313" key="8">
    <source>
        <dbReference type="EMBL" id="ANB11141.1"/>
    </source>
</evidence>